<dbReference type="PANTHER" id="PTHR43764">
    <property type="entry name" value="MOLYBDENUM COFACTOR BIOSYNTHESIS"/>
    <property type="match status" value="1"/>
</dbReference>
<organism evidence="5">
    <name type="scientific">marine sediment metagenome</name>
    <dbReference type="NCBI Taxonomy" id="412755"/>
    <lineage>
        <taxon>unclassified sequences</taxon>
        <taxon>metagenomes</taxon>
        <taxon>ecological metagenomes</taxon>
    </lineage>
</organism>
<reference evidence="5" key="1">
    <citation type="journal article" date="2014" name="Front. Microbiol.">
        <title>High frequency of phylogenetically diverse reductive dehalogenase-homologous genes in deep subseafloor sedimentary metagenomes.</title>
        <authorList>
            <person name="Kawai M."/>
            <person name="Futagami T."/>
            <person name="Toyoda A."/>
            <person name="Takaki Y."/>
            <person name="Nishi S."/>
            <person name="Hori S."/>
            <person name="Arai W."/>
            <person name="Tsubouchi T."/>
            <person name="Morono Y."/>
            <person name="Uchiyama I."/>
            <person name="Ito T."/>
            <person name="Fujiyama A."/>
            <person name="Inagaki F."/>
            <person name="Takami H."/>
        </authorList>
    </citation>
    <scope>NUCLEOTIDE SEQUENCE</scope>
    <source>
        <strain evidence="5">Expedition CK06-06</strain>
    </source>
</reference>
<dbReference type="NCBIfam" id="TIGR00177">
    <property type="entry name" value="molyb_syn"/>
    <property type="match status" value="1"/>
</dbReference>
<evidence type="ECO:0000259" key="4">
    <source>
        <dbReference type="SMART" id="SM00852"/>
    </source>
</evidence>
<dbReference type="Pfam" id="PF00994">
    <property type="entry name" value="MoCF_biosynth"/>
    <property type="match status" value="1"/>
</dbReference>
<dbReference type="InterPro" id="IPR008284">
    <property type="entry name" value="MoCF_biosynth_CS"/>
</dbReference>
<dbReference type="SMART" id="SM00852">
    <property type="entry name" value="MoCF_biosynth"/>
    <property type="match status" value="1"/>
</dbReference>
<feature type="non-terminal residue" evidence="5">
    <location>
        <position position="1"/>
    </location>
</feature>
<proteinExistence type="inferred from homology"/>
<dbReference type="GO" id="GO:0006777">
    <property type="term" value="P:Mo-molybdopterin cofactor biosynthetic process"/>
    <property type="evidence" value="ECO:0007669"/>
    <property type="project" value="UniProtKB-KW"/>
</dbReference>
<dbReference type="InterPro" id="IPR036425">
    <property type="entry name" value="MoaB/Mog-like_dom_sf"/>
</dbReference>
<dbReference type="InterPro" id="IPR051920">
    <property type="entry name" value="MPT_Adenylyltrnsfr/MoaC-Rel"/>
</dbReference>
<dbReference type="CDD" id="cd00886">
    <property type="entry name" value="MogA_MoaB"/>
    <property type="match status" value="1"/>
</dbReference>
<dbReference type="AlphaFoldDB" id="X1PXR8"/>
<accession>X1PXR8</accession>
<feature type="domain" description="MoaB/Mog" evidence="4">
    <location>
        <begin position="36"/>
        <end position="180"/>
    </location>
</feature>
<dbReference type="SUPFAM" id="SSF53218">
    <property type="entry name" value="Molybdenum cofactor biosynthesis proteins"/>
    <property type="match status" value="1"/>
</dbReference>
<keyword evidence="3" id="KW-0501">Molybdenum cofactor biosynthesis</keyword>
<sequence length="196" mass="21312">QVFGNKFYKFPDFATFFICGRIGTGLRKAGVMFNLGILTISDKGWRGQRYDESGKAIRNSPFVLDNSVLKYEVIPDEMDIIANKLAEWADEGKVDIILTTGGTGLGPRDVTPEATLSIVDKVAPGFTEAMRTKAFKATPFAILSRAVAGVRGKCLIINLPGSPKAVRECLEIISPTLPHAVEILRGEVTEHATRGD</sequence>
<dbReference type="PIRSF" id="PIRSF006443">
    <property type="entry name" value="MoaB"/>
    <property type="match status" value="1"/>
</dbReference>
<dbReference type="PANTHER" id="PTHR43764:SF1">
    <property type="entry name" value="MOLYBDOPTERIN MOLYBDOTRANSFERASE"/>
    <property type="match status" value="1"/>
</dbReference>
<name>X1PXR8_9ZZZZ</name>
<evidence type="ECO:0000313" key="5">
    <source>
        <dbReference type="EMBL" id="GAI43645.1"/>
    </source>
</evidence>
<gene>
    <name evidence="5" type="ORF">S06H3_41206</name>
</gene>
<evidence type="ECO:0000256" key="2">
    <source>
        <dbReference type="ARBA" id="ARBA00006112"/>
    </source>
</evidence>
<comment type="caution">
    <text evidence="5">The sequence shown here is derived from an EMBL/GenBank/DDBJ whole genome shotgun (WGS) entry which is preliminary data.</text>
</comment>
<comment type="similarity">
    <text evidence="2">Belongs to the MoaB/Mog family.</text>
</comment>
<comment type="pathway">
    <text evidence="1">Cofactor biosynthesis; molybdopterin biosynthesis.</text>
</comment>
<dbReference type="Gene3D" id="3.40.980.10">
    <property type="entry name" value="MoaB/Mog-like domain"/>
    <property type="match status" value="1"/>
</dbReference>
<evidence type="ECO:0000256" key="1">
    <source>
        <dbReference type="ARBA" id="ARBA00005046"/>
    </source>
</evidence>
<dbReference type="InterPro" id="IPR001453">
    <property type="entry name" value="MoaB/Mog_dom"/>
</dbReference>
<dbReference type="InterPro" id="IPR012245">
    <property type="entry name" value="MoaB"/>
</dbReference>
<dbReference type="EMBL" id="BARV01025367">
    <property type="protein sequence ID" value="GAI43645.1"/>
    <property type="molecule type" value="Genomic_DNA"/>
</dbReference>
<evidence type="ECO:0000256" key="3">
    <source>
        <dbReference type="ARBA" id="ARBA00023150"/>
    </source>
</evidence>
<protein>
    <recommendedName>
        <fullName evidence="4">MoaB/Mog domain-containing protein</fullName>
    </recommendedName>
</protein>
<dbReference type="PROSITE" id="PS01078">
    <property type="entry name" value="MOCF_BIOSYNTHESIS_1"/>
    <property type="match status" value="1"/>
</dbReference>